<name>A0ABS5TQQ2_9ACTN</name>
<proteinExistence type="predicted"/>
<dbReference type="SUPFAM" id="SSF52540">
    <property type="entry name" value="P-loop containing nucleoside triphosphate hydrolases"/>
    <property type="match status" value="1"/>
</dbReference>
<keyword evidence="2" id="KW-1185">Reference proteome</keyword>
<reference evidence="1 2" key="1">
    <citation type="submission" date="2021-05" db="EMBL/GenBank/DDBJ databases">
        <title>Kineosporia and Streptomyces sp. nov. two new marine actinobacteria isolated from Coral.</title>
        <authorList>
            <person name="Buangrab K."/>
            <person name="Sutthacheep M."/>
            <person name="Yeemin T."/>
            <person name="Harunari E."/>
            <person name="Igarashi Y."/>
            <person name="Kanchanasin P."/>
            <person name="Tanasupawat S."/>
            <person name="Phongsopitanun W."/>
        </authorList>
    </citation>
    <scope>NUCLEOTIDE SEQUENCE [LARGE SCALE GENOMIC DNA]</scope>
    <source>
        <strain evidence="1 2">J2-2</strain>
    </source>
</reference>
<dbReference type="Gene3D" id="3.40.50.300">
    <property type="entry name" value="P-loop containing nucleotide triphosphate hydrolases"/>
    <property type="match status" value="1"/>
</dbReference>
<organism evidence="1 2">
    <name type="scientific">Kineosporia corallincola</name>
    <dbReference type="NCBI Taxonomy" id="2835133"/>
    <lineage>
        <taxon>Bacteria</taxon>
        <taxon>Bacillati</taxon>
        <taxon>Actinomycetota</taxon>
        <taxon>Actinomycetes</taxon>
        <taxon>Kineosporiales</taxon>
        <taxon>Kineosporiaceae</taxon>
        <taxon>Kineosporia</taxon>
    </lineage>
</organism>
<accession>A0ABS5TQQ2</accession>
<protein>
    <submittedName>
        <fullName evidence="1">Uncharacterized protein</fullName>
    </submittedName>
</protein>
<dbReference type="EMBL" id="JAHBAY010000016">
    <property type="protein sequence ID" value="MBT0773333.1"/>
    <property type="molecule type" value="Genomic_DNA"/>
</dbReference>
<evidence type="ECO:0000313" key="1">
    <source>
        <dbReference type="EMBL" id="MBT0773333.1"/>
    </source>
</evidence>
<dbReference type="RefSeq" id="WP_214159869.1">
    <property type="nucleotide sequence ID" value="NZ_JAHBAY010000016.1"/>
</dbReference>
<sequence>MTATRPPGPLRVAVIGLSGSGKSTCAGYIREWAAGRRLTVSRVPLARPLYQLQRQVYAAAGVPLADGAQDQVLLEQLATQLRRINRRSLADDFLARAREAAGRGSDVIVNDDLRDPWTDAPALRAEGFRVLRISCREDVRRSRLARRGDLTRADGSTADLDRIEPDAVLDNSGSDRSGYRHDVCTLMEGWL</sequence>
<dbReference type="InterPro" id="IPR027417">
    <property type="entry name" value="P-loop_NTPase"/>
</dbReference>
<dbReference type="Proteomes" id="UP001197247">
    <property type="component" value="Unassembled WGS sequence"/>
</dbReference>
<evidence type="ECO:0000313" key="2">
    <source>
        <dbReference type="Proteomes" id="UP001197247"/>
    </source>
</evidence>
<gene>
    <name evidence="1" type="ORF">KIH74_30590</name>
</gene>
<comment type="caution">
    <text evidence="1">The sequence shown here is derived from an EMBL/GenBank/DDBJ whole genome shotgun (WGS) entry which is preliminary data.</text>
</comment>